<dbReference type="PANTHER" id="PTHR10174">
    <property type="entry name" value="ALPHA-TOCOPHEROL TRANSFER PROTEIN-RELATED"/>
    <property type="match status" value="1"/>
</dbReference>
<comment type="caution">
    <text evidence="2">The sequence shown here is derived from an EMBL/GenBank/DDBJ whole genome shotgun (WGS) entry which is preliminary data.</text>
</comment>
<dbReference type="GO" id="GO:0016020">
    <property type="term" value="C:membrane"/>
    <property type="evidence" value="ECO:0007669"/>
    <property type="project" value="TreeGrafter"/>
</dbReference>
<accession>A0A5N4A1Z5</accession>
<dbReference type="CDD" id="cd00170">
    <property type="entry name" value="SEC14"/>
    <property type="match status" value="1"/>
</dbReference>
<evidence type="ECO:0000313" key="2">
    <source>
        <dbReference type="EMBL" id="KAB0791345.1"/>
    </source>
</evidence>
<dbReference type="Gene3D" id="3.40.525.10">
    <property type="entry name" value="CRAL-TRIO lipid binding domain"/>
    <property type="match status" value="1"/>
</dbReference>
<organism evidence="2 3">
    <name type="scientific">Photinus pyralis</name>
    <name type="common">Common eastern firefly</name>
    <name type="synonym">Lampyris pyralis</name>
    <dbReference type="NCBI Taxonomy" id="7054"/>
    <lineage>
        <taxon>Eukaryota</taxon>
        <taxon>Metazoa</taxon>
        <taxon>Ecdysozoa</taxon>
        <taxon>Arthropoda</taxon>
        <taxon>Hexapoda</taxon>
        <taxon>Insecta</taxon>
        <taxon>Pterygota</taxon>
        <taxon>Neoptera</taxon>
        <taxon>Endopterygota</taxon>
        <taxon>Coleoptera</taxon>
        <taxon>Polyphaga</taxon>
        <taxon>Elateriformia</taxon>
        <taxon>Elateroidea</taxon>
        <taxon>Lampyridae</taxon>
        <taxon>Lampyrinae</taxon>
        <taxon>Photinus</taxon>
    </lineage>
</organism>
<dbReference type="SUPFAM" id="SSF46938">
    <property type="entry name" value="CRAL/TRIO N-terminal domain"/>
    <property type="match status" value="1"/>
</dbReference>
<sequence>MKLASVEDEYRKNKNLHVDDVKSLQAWVQKQPHLPPVSDLQLALFLHSCYWSMEQAKTTIEKFLTYRGAWPDFFANRNPNDPKVRADMKVTLASFLPSTTAENYKIVFHRLMDSDVDKFTVRDTQKIFDMCVTLELMQKGTFDGYVIICDMSTSTMAHTFKTDILATKRMMMYMQEALPVRLRGVHLITMSAISNVLMSMVKPFMKKELTSLLHFHDSYESLFKLIPREVLPADVGGQGPTTRELHENMQKTFIENADFFVEQESFISNESLRDCRPSYMDQDLGIGIGGSFKRLDLD</sequence>
<keyword evidence="3" id="KW-1185">Reference proteome</keyword>
<dbReference type="AlphaFoldDB" id="A0A5N4A1Z5"/>
<dbReference type="OrthoDB" id="6432525at2759"/>
<dbReference type="InParanoid" id="A0A5N4A1Z5"/>
<dbReference type="GO" id="GO:1902936">
    <property type="term" value="F:phosphatidylinositol bisphosphate binding"/>
    <property type="evidence" value="ECO:0007669"/>
    <property type="project" value="TreeGrafter"/>
</dbReference>
<evidence type="ECO:0000313" key="3">
    <source>
        <dbReference type="Proteomes" id="UP000327044"/>
    </source>
</evidence>
<dbReference type="SMART" id="SM00516">
    <property type="entry name" value="SEC14"/>
    <property type="match status" value="1"/>
</dbReference>
<dbReference type="InterPro" id="IPR036865">
    <property type="entry name" value="CRAL-TRIO_dom_sf"/>
</dbReference>
<feature type="domain" description="CRAL-TRIO" evidence="1">
    <location>
        <begin position="83"/>
        <end position="243"/>
    </location>
</feature>
<dbReference type="Pfam" id="PF00650">
    <property type="entry name" value="CRAL_TRIO"/>
    <property type="match status" value="1"/>
</dbReference>
<dbReference type="SUPFAM" id="SSF52087">
    <property type="entry name" value="CRAL/TRIO domain"/>
    <property type="match status" value="1"/>
</dbReference>
<name>A0A5N4A1Z5_PHOPY</name>
<proteinExistence type="predicted"/>
<dbReference type="InterPro" id="IPR036273">
    <property type="entry name" value="CRAL/TRIO_N_dom_sf"/>
</dbReference>
<dbReference type="Proteomes" id="UP000327044">
    <property type="component" value="Unassembled WGS sequence"/>
</dbReference>
<dbReference type="InterPro" id="IPR001251">
    <property type="entry name" value="CRAL-TRIO_dom"/>
</dbReference>
<evidence type="ECO:0000259" key="1">
    <source>
        <dbReference type="PROSITE" id="PS50191"/>
    </source>
</evidence>
<dbReference type="EMBL" id="VVIM01000011">
    <property type="protein sequence ID" value="KAB0791345.1"/>
    <property type="molecule type" value="Genomic_DNA"/>
</dbReference>
<gene>
    <name evidence="2" type="ORF">PPYR_03145</name>
</gene>
<dbReference type="PRINTS" id="PR00180">
    <property type="entry name" value="CRETINALDHBP"/>
</dbReference>
<dbReference type="PANTHER" id="PTHR10174:SF213">
    <property type="entry name" value="CRAL-TRIO DOMAIN-CONTAINING PROTEIN"/>
    <property type="match status" value="1"/>
</dbReference>
<reference evidence="2 3" key="1">
    <citation type="journal article" date="2018" name="Elife">
        <title>Firefly genomes illuminate parallel origins of bioluminescence in beetles.</title>
        <authorList>
            <person name="Fallon T.R."/>
            <person name="Lower S.E."/>
            <person name="Chang C.H."/>
            <person name="Bessho-Uehara M."/>
            <person name="Martin G.J."/>
            <person name="Bewick A.J."/>
            <person name="Behringer M."/>
            <person name="Debat H.J."/>
            <person name="Wong I."/>
            <person name="Day J.C."/>
            <person name="Suvorov A."/>
            <person name="Silva C.J."/>
            <person name="Stanger-Hall K.F."/>
            <person name="Hall D.W."/>
            <person name="Schmitz R.J."/>
            <person name="Nelson D.R."/>
            <person name="Lewis S.M."/>
            <person name="Shigenobu S."/>
            <person name="Bybee S.M."/>
            <person name="Larracuente A.M."/>
            <person name="Oba Y."/>
            <person name="Weng J.K."/>
        </authorList>
    </citation>
    <scope>NUCLEOTIDE SEQUENCE [LARGE SCALE GENOMIC DNA]</scope>
    <source>
        <strain evidence="2">1611_PpyrPB1</strain>
        <tissue evidence="2">Whole body</tissue>
    </source>
</reference>
<protein>
    <recommendedName>
        <fullName evidence="1">CRAL-TRIO domain-containing protein</fullName>
    </recommendedName>
</protein>
<dbReference type="PROSITE" id="PS50191">
    <property type="entry name" value="CRAL_TRIO"/>
    <property type="match status" value="1"/>
</dbReference>